<comment type="caution">
    <text evidence="2">The sequence shown here is derived from an EMBL/GenBank/DDBJ whole genome shotgun (WGS) entry which is preliminary data.</text>
</comment>
<dbReference type="AlphaFoldDB" id="A0A7V3ZVZ6"/>
<feature type="coiled-coil region" evidence="1">
    <location>
        <begin position="35"/>
        <end position="79"/>
    </location>
</feature>
<organism evidence="2">
    <name type="scientific">candidate division WOR-3 bacterium</name>
    <dbReference type="NCBI Taxonomy" id="2052148"/>
    <lineage>
        <taxon>Bacteria</taxon>
        <taxon>Bacteria division WOR-3</taxon>
    </lineage>
</organism>
<keyword evidence="1" id="KW-0175">Coiled coil</keyword>
<name>A0A7V3ZVZ6_UNCW3</name>
<dbReference type="EMBL" id="DTDR01000138">
    <property type="protein sequence ID" value="HGK64086.1"/>
    <property type="molecule type" value="Genomic_DNA"/>
</dbReference>
<proteinExistence type="predicted"/>
<accession>A0A7V3ZVZ6</accession>
<sequence>MVEKLLQIYKYSKFFYRQINNYNKIKAKKENLLILDKYLKKIKEYAEKIEFNELKNLLFSFLKEEEENLKKLILEEKENFGKELKEELEKNNLSLSGIFPTLRVGLFTLEINFDLNTCQIFYGPKIEKLKGKLPLSPTLIVKTLKGYYDYLAQPFSLKEYFEKLLKAYERLLAFQKLNFGEKVFLIDLLSELIFLLQKKEFYLDPRKENFKEYSRIKFSYDLYRLKTSFGNTCDNYRFKLWVAPFDATLDRKKSIWVPNNIETGEGTYFSFISFEKL</sequence>
<reference evidence="2" key="1">
    <citation type="journal article" date="2020" name="mSystems">
        <title>Genome- and Community-Level Interaction Insights into Carbon Utilization and Element Cycling Functions of Hydrothermarchaeota in Hydrothermal Sediment.</title>
        <authorList>
            <person name="Zhou Z."/>
            <person name="Liu Y."/>
            <person name="Xu W."/>
            <person name="Pan J."/>
            <person name="Luo Z.H."/>
            <person name="Li M."/>
        </authorList>
    </citation>
    <scope>NUCLEOTIDE SEQUENCE [LARGE SCALE GENOMIC DNA]</scope>
    <source>
        <strain evidence="2">SpSt-697</strain>
    </source>
</reference>
<protein>
    <submittedName>
        <fullName evidence="2">Uncharacterized protein</fullName>
    </submittedName>
</protein>
<evidence type="ECO:0000313" key="2">
    <source>
        <dbReference type="EMBL" id="HGK64086.1"/>
    </source>
</evidence>
<gene>
    <name evidence="2" type="ORF">ENU74_05805</name>
</gene>
<evidence type="ECO:0000256" key="1">
    <source>
        <dbReference type="SAM" id="Coils"/>
    </source>
</evidence>